<dbReference type="OrthoDB" id="8149983at2"/>
<dbReference type="PANTHER" id="PTHR30250">
    <property type="entry name" value="PST FAMILY PREDICTED COLANIC ACID TRANSPORTER"/>
    <property type="match status" value="1"/>
</dbReference>
<feature type="transmembrane region" description="Helical" evidence="6">
    <location>
        <begin position="245"/>
        <end position="265"/>
    </location>
</feature>
<reference evidence="8" key="1">
    <citation type="submission" date="2018-03" db="EMBL/GenBank/DDBJ databases">
        <authorList>
            <person name="Sun L."/>
            <person name="Liu H."/>
            <person name="Chen W."/>
            <person name="Huang K."/>
            <person name="Liu W."/>
            <person name="Gao X."/>
        </authorList>
    </citation>
    <scope>NUCLEOTIDE SEQUENCE [LARGE SCALE GENOMIC DNA]</scope>
    <source>
        <strain evidence="8">SH9</strain>
    </source>
</reference>
<evidence type="ECO:0000256" key="4">
    <source>
        <dbReference type="ARBA" id="ARBA00022989"/>
    </source>
</evidence>
<sequence>MTRFLISISNSAVSAILMVALSWMLPPSAFGELTYARGVVLFGATSLFDWLSLSIIRYWVGETEGRENRRVTLEASMAGAVMLVPPLSFLAYALAPAQVSGPMLLAIAVHVAALGYVESRVAIARSTCDDRDLGMLILPRAAATLLFALGAVWAGAGAVGVVGALAAAQCAGVAYLVLARRPFHLRAGFPEPAQAARFLRFGGASVLADAALSGGALALATLAIGTHGASVYGAYALANELLTRTVGAAGFALELALLPLALTALVEQGREAGRTTLSTNIGFSIAVLAPMLLGFYLVAPAFARLALSPDQRDMFVQLSGWVALQCVFTAGRQFILNQPLFAAERTAPALWCVLAGVVASVAAGVVLVPTHGALGIAWAQTSGAGLTFALQALVVWRVFPAGPPWRSLARIGAACATMALVLWPLRQELHGVTGLAAMVALGAAAYGVALWALDFQGLRKQKGLRALKLRTQA</sequence>
<accession>A0A2T1HSY5</accession>
<feature type="transmembrane region" description="Helical" evidence="6">
    <location>
        <begin position="375"/>
        <end position="396"/>
    </location>
</feature>
<evidence type="ECO:0000256" key="3">
    <source>
        <dbReference type="ARBA" id="ARBA00022692"/>
    </source>
</evidence>
<feature type="transmembrane region" description="Helical" evidence="6">
    <location>
        <begin position="72"/>
        <end position="93"/>
    </location>
</feature>
<dbReference type="GO" id="GO:0005886">
    <property type="term" value="C:plasma membrane"/>
    <property type="evidence" value="ECO:0007669"/>
    <property type="project" value="UniProtKB-SubCell"/>
</dbReference>
<feature type="transmembrane region" description="Helical" evidence="6">
    <location>
        <begin position="41"/>
        <end position="60"/>
    </location>
</feature>
<feature type="transmembrane region" description="Helical" evidence="6">
    <location>
        <begin position="408"/>
        <end position="425"/>
    </location>
</feature>
<evidence type="ECO:0000256" key="2">
    <source>
        <dbReference type="ARBA" id="ARBA00022475"/>
    </source>
</evidence>
<proteinExistence type="predicted"/>
<evidence type="ECO:0000313" key="7">
    <source>
        <dbReference type="EMBL" id="PSC04756.1"/>
    </source>
</evidence>
<evidence type="ECO:0000256" key="6">
    <source>
        <dbReference type="SAM" id="Phobius"/>
    </source>
</evidence>
<feature type="transmembrane region" description="Helical" evidence="6">
    <location>
        <begin position="277"/>
        <end position="298"/>
    </location>
</feature>
<feature type="transmembrane region" description="Helical" evidence="6">
    <location>
        <begin position="137"/>
        <end position="155"/>
    </location>
</feature>
<protein>
    <submittedName>
        <fullName evidence="7">Uncharacterized protein</fullName>
    </submittedName>
</protein>
<keyword evidence="3 6" id="KW-0812">Transmembrane</keyword>
<keyword evidence="4 6" id="KW-1133">Transmembrane helix</keyword>
<feature type="transmembrane region" description="Helical" evidence="6">
    <location>
        <begin position="198"/>
        <end position="225"/>
    </location>
</feature>
<dbReference type="EMBL" id="PVZS01000011">
    <property type="protein sequence ID" value="PSC04756.1"/>
    <property type="molecule type" value="Genomic_DNA"/>
</dbReference>
<comment type="subcellular location">
    <subcellularLocation>
        <location evidence="1">Cell membrane</location>
        <topology evidence="1">Multi-pass membrane protein</topology>
    </subcellularLocation>
</comment>
<name>A0A2T1HSY5_9HYPH</name>
<keyword evidence="2" id="KW-1003">Cell membrane</keyword>
<comment type="caution">
    <text evidence="7">The sequence shown here is derived from an EMBL/GenBank/DDBJ whole genome shotgun (WGS) entry which is preliminary data.</text>
</comment>
<keyword evidence="8" id="KW-1185">Reference proteome</keyword>
<keyword evidence="5 6" id="KW-0472">Membrane</keyword>
<dbReference type="AlphaFoldDB" id="A0A2T1HSY5"/>
<evidence type="ECO:0000256" key="5">
    <source>
        <dbReference type="ARBA" id="ARBA00023136"/>
    </source>
</evidence>
<feature type="transmembrane region" description="Helical" evidence="6">
    <location>
        <begin position="348"/>
        <end position="369"/>
    </location>
</feature>
<evidence type="ECO:0000256" key="1">
    <source>
        <dbReference type="ARBA" id="ARBA00004651"/>
    </source>
</evidence>
<feature type="transmembrane region" description="Helical" evidence="6">
    <location>
        <begin position="318"/>
        <end position="336"/>
    </location>
</feature>
<feature type="transmembrane region" description="Helical" evidence="6">
    <location>
        <begin position="161"/>
        <end position="178"/>
    </location>
</feature>
<dbReference type="Proteomes" id="UP000239772">
    <property type="component" value="Unassembled WGS sequence"/>
</dbReference>
<feature type="transmembrane region" description="Helical" evidence="6">
    <location>
        <begin position="431"/>
        <end position="453"/>
    </location>
</feature>
<dbReference type="InterPro" id="IPR050833">
    <property type="entry name" value="Poly_Biosynth_Transport"/>
</dbReference>
<evidence type="ECO:0000313" key="8">
    <source>
        <dbReference type="Proteomes" id="UP000239772"/>
    </source>
</evidence>
<feature type="transmembrane region" description="Helical" evidence="6">
    <location>
        <begin position="99"/>
        <end position="117"/>
    </location>
</feature>
<dbReference type="PANTHER" id="PTHR30250:SF31">
    <property type="entry name" value="INNER MEMBRANE PROTEIN YGHQ"/>
    <property type="match status" value="1"/>
</dbReference>
<organism evidence="7 8">
    <name type="scientific">Alsobacter soli</name>
    <dbReference type="NCBI Taxonomy" id="2109933"/>
    <lineage>
        <taxon>Bacteria</taxon>
        <taxon>Pseudomonadati</taxon>
        <taxon>Pseudomonadota</taxon>
        <taxon>Alphaproteobacteria</taxon>
        <taxon>Hyphomicrobiales</taxon>
        <taxon>Alsobacteraceae</taxon>
        <taxon>Alsobacter</taxon>
    </lineage>
</organism>
<gene>
    <name evidence="7" type="ORF">SLNSH_11720</name>
</gene>
<dbReference type="RefSeq" id="WP_106337182.1">
    <property type="nucleotide sequence ID" value="NZ_PVZS01000011.1"/>
</dbReference>